<dbReference type="EMBL" id="VXKE01000020">
    <property type="protein sequence ID" value="KAA8708160.1"/>
    <property type="molecule type" value="Genomic_DNA"/>
</dbReference>
<name>A0A5M9QIY6_9HELI</name>
<feature type="compositionally biased region" description="Basic and acidic residues" evidence="1">
    <location>
        <begin position="321"/>
        <end position="331"/>
    </location>
</feature>
<evidence type="ECO:0000259" key="2">
    <source>
        <dbReference type="Pfam" id="PF08401"/>
    </source>
</evidence>
<comment type="caution">
    <text evidence="4">The sequence shown here is derived from an EMBL/GenBank/DDBJ whole genome shotgun (WGS) entry which is preliminary data.</text>
</comment>
<sequence>MSRVLEELAKDLEEKILHALESGSAPWIKPWQNDGILPHNPYTGTIYQGINALRLLCDEYTESKYLTFNEIKALNGSVRKGERASYVLFVGQKPITQEERENTRGYVFEDEEGRLWQKIFKKIPIFNITQCQNLDMQLLAKHQKQHNIHFEIKQRDRFQENPFIEQILKNSHIPIIHHNKDRAYYCVNSDTIYLPPKENFATKEQYYSTAPHELGHATGAKHRLGRALSGDFGSVSYAKEELRAELYSFLQALELGIDYDIKNHASYVKGWLKILQDDKSEISRAIKDGVRMVSFVKEQWYPTKEQERTPQKARVKPRIQNKLENELGLER</sequence>
<dbReference type="RefSeq" id="WP_150337634.1">
    <property type="nucleotide sequence ID" value="NZ_VXKE01000020.1"/>
</dbReference>
<dbReference type="Pfam" id="PF18818">
    <property type="entry name" value="MPTase-PolyVal"/>
    <property type="match status" value="1"/>
</dbReference>
<dbReference type="AlphaFoldDB" id="A0A5M9QIY6"/>
<organism evidence="4 5">
    <name type="scientific">Helicobacter canis</name>
    <dbReference type="NCBI Taxonomy" id="29419"/>
    <lineage>
        <taxon>Bacteria</taxon>
        <taxon>Pseudomonadati</taxon>
        <taxon>Campylobacterota</taxon>
        <taxon>Epsilonproteobacteria</taxon>
        <taxon>Campylobacterales</taxon>
        <taxon>Helicobacteraceae</taxon>
        <taxon>Helicobacter</taxon>
    </lineage>
</organism>
<proteinExistence type="predicted"/>
<dbReference type="GO" id="GO:0003697">
    <property type="term" value="F:single-stranded DNA binding"/>
    <property type="evidence" value="ECO:0007669"/>
    <property type="project" value="InterPro"/>
</dbReference>
<protein>
    <submittedName>
        <fullName evidence="4">DUF1738 domain-containing protein</fullName>
    </submittedName>
</protein>
<evidence type="ECO:0000313" key="4">
    <source>
        <dbReference type="EMBL" id="KAA8708160.1"/>
    </source>
</evidence>
<feature type="domain" description="Polyvalent protein metallopeptidase" evidence="3">
    <location>
        <begin position="164"/>
        <end position="286"/>
    </location>
</feature>
<evidence type="ECO:0000313" key="5">
    <source>
        <dbReference type="Proteomes" id="UP000323707"/>
    </source>
</evidence>
<feature type="region of interest" description="Disordered" evidence="1">
    <location>
        <begin position="304"/>
        <end position="331"/>
    </location>
</feature>
<dbReference type="PIRSF" id="PIRSF037112">
    <property type="entry name" value="Antirestriction_ArdC"/>
    <property type="match status" value="1"/>
</dbReference>
<dbReference type="Proteomes" id="UP000323707">
    <property type="component" value="Unassembled WGS sequence"/>
</dbReference>
<dbReference type="InterPro" id="IPR041459">
    <property type="entry name" value="MPTase-PolyVal"/>
</dbReference>
<evidence type="ECO:0000256" key="1">
    <source>
        <dbReference type="SAM" id="MobiDB-lite"/>
    </source>
</evidence>
<dbReference type="InterPro" id="IPR017113">
    <property type="entry name" value="Antirestriction_ArdC"/>
</dbReference>
<dbReference type="Pfam" id="PF08401">
    <property type="entry name" value="ArdcN"/>
    <property type="match status" value="1"/>
</dbReference>
<accession>A0A5M9QIY6</accession>
<evidence type="ECO:0000259" key="3">
    <source>
        <dbReference type="Pfam" id="PF18818"/>
    </source>
</evidence>
<gene>
    <name evidence="4" type="ORF">F4V45_06890</name>
</gene>
<reference evidence="4 5" key="1">
    <citation type="submission" date="2019-09" db="EMBL/GenBank/DDBJ databases">
        <title>Draft genome sequence of various Type strains from the CCUG.</title>
        <authorList>
            <person name="Pineiro-Iglesias B."/>
            <person name="Tunovic T."/>
            <person name="Unosson C."/>
            <person name="Inganas E."/>
            <person name="Ohlen M."/>
            <person name="Cardew S."/>
            <person name="Jensie-Markopoulos S."/>
            <person name="Salva-Serra F."/>
            <person name="Jaen-Luchoro D."/>
            <person name="Karlsson R."/>
            <person name="Svensson-Stadler L."/>
            <person name="Chun J."/>
            <person name="Moore E."/>
        </authorList>
    </citation>
    <scope>NUCLEOTIDE SEQUENCE [LARGE SCALE GENOMIC DNA]</scope>
    <source>
        <strain evidence="4 5">CCUG 32756T</strain>
    </source>
</reference>
<dbReference type="InterPro" id="IPR013610">
    <property type="entry name" value="ArdC_N"/>
</dbReference>
<feature type="domain" description="N-terminal" evidence="2">
    <location>
        <begin position="7"/>
        <end position="100"/>
    </location>
</feature>